<feature type="transmembrane region" description="Helical" evidence="1">
    <location>
        <begin position="90"/>
        <end position="110"/>
    </location>
</feature>
<dbReference type="EMBL" id="QNRK01000020">
    <property type="protein sequence ID" value="RBP09866.1"/>
    <property type="molecule type" value="Genomic_DNA"/>
</dbReference>
<dbReference type="Proteomes" id="UP000253529">
    <property type="component" value="Unassembled WGS sequence"/>
</dbReference>
<proteinExistence type="predicted"/>
<accession>A0A366F6U6</accession>
<evidence type="ECO:0000313" key="3">
    <source>
        <dbReference type="Proteomes" id="UP000253529"/>
    </source>
</evidence>
<keyword evidence="1" id="KW-0472">Membrane</keyword>
<dbReference type="RefSeq" id="WP_113890613.1">
    <property type="nucleotide sequence ID" value="NZ_QNRK01000020.1"/>
</dbReference>
<dbReference type="AlphaFoldDB" id="A0A366F6U6"/>
<keyword evidence="1" id="KW-1133">Transmembrane helix</keyword>
<reference evidence="2 3" key="1">
    <citation type="submission" date="2018-06" db="EMBL/GenBank/DDBJ databases">
        <title>Genomic Encyclopedia of Type Strains, Phase IV (KMG-IV): sequencing the most valuable type-strain genomes for metagenomic binning, comparative biology and taxonomic classification.</title>
        <authorList>
            <person name="Goeker M."/>
        </authorList>
    </citation>
    <scope>NUCLEOTIDE SEQUENCE [LARGE SCALE GENOMIC DNA]</scope>
    <source>
        <strain evidence="2 3">DSM 24875</strain>
    </source>
</reference>
<organism evidence="2 3">
    <name type="scientific">Roseiarcus fermentans</name>
    <dbReference type="NCBI Taxonomy" id="1473586"/>
    <lineage>
        <taxon>Bacteria</taxon>
        <taxon>Pseudomonadati</taxon>
        <taxon>Pseudomonadota</taxon>
        <taxon>Alphaproteobacteria</taxon>
        <taxon>Hyphomicrobiales</taxon>
        <taxon>Roseiarcaceae</taxon>
        <taxon>Roseiarcus</taxon>
    </lineage>
</organism>
<evidence type="ECO:0000256" key="1">
    <source>
        <dbReference type="SAM" id="Phobius"/>
    </source>
</evidence>
<gene>
    <name evidence="2" type="ORF">DFR50_12066</name>
</gene>
<evidence type="ECO:0000313" key="2">
    <source>
        <dbReference type="EMBL" id="RBP09866.1"/>
    </source>
</evidence>
<sequence>MRPAMTHSAVPAAALGGTRPAARAAGAAVSERDRRFALLVSMMTSLGRRDRPAPALVGLEAAMDPKEQPVVTETNKDRVRAGVTGHNVRIVLIAGVALVVVLFALVDMVMRR</sequence>
<protein>
    <submittedName>
        <fullName evidence="2">Uncharacterized protein</fullName>
    </submittedName>
</protein>
<keyword evidence="1" id="KW-0812">Transmembrane</keyword>
<keyword evidence="3" id="KW-1185">Reference proteome</keyword>
<name>A0A366F6U6_9HYPH</name>
<comment type="caution">
    <text evidence="2">The sequence shown here is derived from an EMBL/GenBank/DDBJ whole genome shotgun (WGS) entry which is preliminary data.</text>
</comment>